<dbReference type="InterPro" id="IPR011333">
    <property type="entry name" value="SKP1/BTB/POZ_sf"/>
</dbReference>
<sequence length="108" mass="11849">HCTSGLPSDVTVKISESSFHLHKFPLLSRSGLIERLITEASNEGSDCITQIHDTPGGAKAFELAIKFFYGVKLELTALSAVSLKRVAEYLQMTEDYGEGNLISQIETF</sequence>
<dbReference type="PROSITE" id="PS50097">
    <property type="entry name" value="BTB"/>
    <property type="match status" value="1"/>
</dbReference>
<dbReference type="Gene3D" id="3.30.710.10">
    <property type="entry name" value="Potassium Channel Kv1.1, Chain A"/>
    <property type="match status" value="1"/>
</dbReference>
<evidence type="ECO:0000256" key="1">
    <source>
        <dbReference type="ARBA" id="ARBA00004906"/>
    </source>
</evidence>
<dbReference type="AlphaFoldDB" id="A0AAN8W9G9"/>
<reference evidence="3 4" key="1">
    <citation type="submission" date="2023-12" db="EMBL/GenBank/DDBJ databases">
        <title>A high-quality genome assembly for Dillenia turbinata (Dilleniales).</title>
        <authorList>
            <person name="Chanderbali A."/>
        </authorList>
    </citation>
    <scope>NUCLEOTIDE SEQUENCE [LARGE SCALE GENOMIC DNA]</scope>
    <source>
        <strain evidence="3">LSX21</strain>
        <tissue evidence="3">Leaf</tissue>
    </source>
</reference>
<comment type="pathway">
    <text evidence="1">Protein modification; protein ubiquitination.</text>
</comment>
<organism evidence="3 4">
    <name type="scientific">Dillenia turbinata</name>
    <dbReference type="NCBI Taxonomy" id="194707"/>
    <lineage>
        <taxon>Eukaryota</taxon>
        <taxon>Viridiplantae</taxon>
        <taxon>Streptophyta</taxon>
        <taxon>Embryophyta</taxon>
        <taxon>Tracheophyta</taxon>
        <taxon>Spermatophyta</taxon>
        <taxon>Magnoliopsida</taxon>
        <taxon>eudicotyledons</taxon>
        <taxon>Gunneridae</taxon>
        <taxon>Pentapetalae</taxon>
        <taxon>Dilleniales</taxon>
        <taxon>Dilleniaceae</taxon>
        <taxon>Dillenia</taxon>
    </lineage>
</organism>
<evidence type="ECO:0000313" key="3">
    <source>
        <dbReference type="EMBL" id="KAK6943826.1"/>
    </source>
</evidence>
<feature type="non-terminal residue" evidence="3">
    <location>
        <position position="1"/>
    </location>
</feature>
<comment type="caution">
    <text evidence="3">The sequence shown here is derived from an EMBL/GenBank/DDBJ whole genome shotgun (WGS) entry which is preliminary data.</text>
</comment>
<dbReference type="PANTHER" id="PTHR32370">
    <property type="entry name" value="OS12G0117600 PROTEIN"/>
    <property type="match status" value="1"/>
</dbReference>
<evidence type="ECO:0000313" key="4">
    <source>
        <dbReference type="Proteomes" id="UP001370490"/>
    </source>
</evidence>
<dbReference type="Pfam" id="PF00651">
    <property type="entry name" value="BTB"/>
    <property type="match status" value="1"/>
</dbReference>
<dbReference type="InterPro" id="IPR000210">
    <property type="entry name" value="BTB/POZ_dom"/>
</dbReference>
<feature type="domain" description="BTB" evidence="2">
    <location>
        <begin position="8"/>
        <end position="77"/>
    </location>
</feature>
<dbReference type="EMBL" id="JBAMMX010000003">
    <property type="protein sequence ID" value="KAK6943826.1"/>
    <property type="molecule type" value="Genomic_DNA"/>
</dbReference>
<accession>A0AAN8W9G9</accession>
<evidence type="ECO:0000259" key="2">
    <source>
        <dbReference type="PROSITE" id="PS50097"/>
    </source>
</evidence>
<dbReference type="InterPro" id="IPR043454">
    <property type="entry name" value="NPH3/RPT2-like"/>
</dbReference>
<proteinExistence type="predicted"/>
<dbReference type="SUPFAM" id="SSF54695">
    <property type="entry name" value="POZ domain"/>
    <property type="match status" value="1"/>
</dbReference>
<protein>
    <submittedName>
        <fullName evidence="3">BTB/POZ domain</fullName>
    </submittedName>
</protein>
<keyword evidence="4" id="KW-1185">Reference proteome</keyword>
<name>A0AAN8W9G9_9MAGN</name>
<dbReference type="Proteomes" id="UP001370490">
    <property type="component" value="Unassembled WGS sequence"/>
</dbReference>
<gene>
    <name evidence="3" type="ORF">RJ641_024928</name>
</gene>